<keyword evidence="1" id="KW-0472">Membrane</keyword>
<dbReference type="RefSeq" id="WP_200605584.1">
    <property type="nucleotide sequence ID" value="NZ_CP071517.1"/>
</dbReference>
<keyword evidence="1" id="KW-0812">Transmembrane</keyword>
<dbReference type="InterPro" id="IPR012427">
    <property type="entry name" value="DUF1622"/>
</dbReference>
<dbReference type="PANTHER" id="PTHR38468:SF1">
    <property type="entry name" value="SLL0939 PROTEIN"/>
    <property type="match status" value="1"/>
</dbReference>
<dbReference type="PANTHER" id="PTHR38468">
    <property type="entry name" value="SLL0939 PROTEIN"/>
    <property type="match status" value="1"/>
</dbReference>
<sequence length="121" mass="13954">MKEWLIAITEPVVVMIDIIALLVVLVGTLQALVGVVRMIWRHDHDNHARRQIWMDFSRWLVAGLTFQLAADILESSITPDWDGIGRLAAVAVIRTFLNYFLERDVEEMRKREQEARERAAG</sequence>
<feature type="transmembrane region" description="Helical" evidence="1">
    <location>
        <begin position="83"/>
        <end position="101"/>
    </location>
</feature>
<reference evidence="2 3" key="1">
    <citation type="submission" date="2021-02" db="EMBL/GenBank/DDBJ databases">
        <title>Lysobacter arenosi sp. nov., isolated from soil of gangwondo yeongwol, south Korea.</title>
        <authorList>
            <person name="Kim K.R."/>
            <person name="Kim K.H."/>
            <person name="Jeon C.O."/>
        </authorList>
    </citation>
    <scope>NUCLEOTIDE SEQUENCE [LARGE SCALE GENOMIC DNA]</scope>
    <source>
        <strain evidence="2 3">R7</strain>
    </source>
</reference>
<name>A0ABX7RFF5_9GAMM</name>
<evidence type="ECO:0000313" key="3">
    <source>
        <dbReference type="Proteomes" id="UP000663400"/>
    </source>
</evidence>
<feature type="transmembrane region" description="Helical" evidence="1">
    <location>
        <begin position="12"/>
        <end position="36"/>
    </location>
</feature>
<keyword evidence="3" id="KW-1185">Reference proteome</keyword>
<feature type="transmembrane region" description="Helical" evidence="1">
    <location>
        <begin position="56"/>
        <end position="77"/>
    </location>
</feature>
<gene>
    <name evidence="2" type="ORF">HIV01_006590</name>
</gene>
<dbReference type="Pfam" id="PF07784">
    <property type="entry name" value="DUF1622"/>
    <property type="match status" value="1"/>
</dbReference>
<dbReference type="EMBL" id="CP071517">
    <property type="protein sequence ID" value="QSX76156.1"/>
    <property type="molecule type" value="Genomic_DNA"/>
</dbReference>
<organism evidence="2 3">
    <name type="scientific">Lysobacter arenosi</name>
    <dbReference type="NCBI Taxonomy" id="2795387"/>
    <lineage>
        <taxon>Bacteria</taxon>
        <taxon>Pseudomonadati</taxon>
        <taxon>Pseudomonadota</taxon>
        <taxon>Gammaproteobacteria</taxon>
        <taxon>Lysobacterales</taxon>
        <taxon>Lysobacteraceae</taxon>
        <taxon>Lysobacter</taxon>
    </lineage>
</organism>
<protein>
    <submittedName>
        <fullName evidence="2">DUF1622 domain-containing protein</fullName>
    </submittedName>
</protein>
<evidence type="ECO:0000313" key="2">
    <source>
        <dbReference type="EMBL" id="QSX76156.1"/>
    </source>
</evidence>
<dbReference type="Proteomes" id="UP000663400">
    <property type="component" value="Chromosome"/>
</dbReference>
<accession>A0ABX7RFF5</accession>
<proteinExistence type="predicted"/>
<evidence type="ECO:0000256" key="1">
    <source>
        <dbReference type="SAM" id="Phobius"/>
    </source>
</evidence>
<keyword evidence="1" id="KW-1133">Transmembrane helix</keyword>